<evidence type="ECO:0000256" key="1">
    <source>
        <dbReference type="ARBA" id="ARBA00022801"/>
    </source>
</evidence>
<evidence type="ECO:0000259" key="4">
    <source>
        <dbReference type="Pfam" id="PF00561"/>
    </source>
</evidence>
<dbReference type="InterPro" id="IPR029058">
    <property type="entry name" value="AB_hydrolase_fold"/>
</dbReference>
<evidence type="ECO:0000256" key="3">
    <source>
        <dbReference type="SAM" id="Phobius"/>
    </source>
</evidence>
<sequence length="351" mass="39917">MAAPMWRWAAVCGVYLIAFFWAIPVLMRTFYIAIRKPKQFFSRKKRDIRPACLDDPKLGAHGFVRLNSESEGIKMHYVANGGENMPLMLLLHGFPEFWYSWRHQLKIFCQNYRVVAVDTRGCGESEQPKGIYSYDLKKLRDDIKELILSFGYNSCILVGHDWGGAMAWAVAGKYPELVDKLIIMNCPHPAVMGPYLKTHYKQMLKSWYMFFFCLPYLPEWLFLSGDLKMIENTFCGKVMGAKPGAFTPEDIEAFKYTFSRPGTVTCAMNYIRAAILGKIASGGYGKPKALIQAPTLVIWGTNDGALQSEMAELSGKHCRDFTLKFIEGASHWVQQDEPDIVNQHITAFLAK</sequence>
<evidence type="ECO:0000313" key="5">
    <source>
        <dbReference type="Proteomes" id="UP000085678"/>
    </source>
</evidence>
<feature type="transmembrane region" description="Helical" evidence="3">
    <location>
        <begin position="6"/>
        <end position="34"/>
    </location>
</feature>
<dbReference type="Gene3D" id="3.40.50.1820">
    <property type="entry name" value="alpha/beta hydrolase"/>
    <property type="match status" value="1"/>
</dbReference>
<dbReference type="Pfam" id="PF00561">
    <property type="entry name" value="Abhydrolase_1"/>
    <property type="match status" value="1"/>
</dbReference>
<evidence type="ECO:0000313" key="6">
    <source>
        <dbReference type="RefSeq" id="XP_013404949.1"/>
    </source>
</evidence>
<comment type="similarity">
    <text evidence="2">Belongs to the AB hydrolase superfamily. Epoxide hydrolase family.</text>
</comment>
<dbReference type="InParanoid" id="A0A1S3J531"/>
<dbReference type="PANTHER" id="PTHR43329">
    <property type="entry name" value="EPOXIDE HYDROLASE"/>
    <property type="match status" value="1"/>
</dbReference>
<dbReference type="STRING" id="7574.A0A1S3J531"/>
<dbReference type="AlphaFoldDB" id="A0A1S3J531"/>
<proteinExistence type="inferred from homology"/>
<dbReference type="RefSeq" id="XP_013404949.1">
    <property type="nucleotide sequence ID" value="XM_013549495.1"/>
</dbReference>
<protein>
    <submittedName>
        <fullName evidence="6">Epoxide hydrolase 4 isoform X1</fullName>
    </submittedName>
</protein>
<dbReference type="PRINTS" id="PR00111">
    <property type="entry name" value="ABHYDROLASE"/>
</dbReference>
<dbReference type="KEGG" id="lak:106169831"/>
<dbReference type="GeneID" id="106169831"/>
<name>A0A1S3J531_LINAN</name>
<dbReference type="InterPro" id="IPR000639">
    <property type="entry name" value="Epox_hydrolase-like"/>
</dbReference>
<keyword evidence="3" id="KW-0812">Transmembrane</keyword>
<keyword evidence="3" id="KW-1133">Transmembrane helix</keyword>
<dbReference type="PRINTS" id="PR00412">
    <property type="entry name" value="EPOXHYDRLASE"/>
</dbReference>
<evidence type="ECO:0000256" key="2">
    <source>
        <dbReference type="ARBA" id="ARBA00038334"/>
    </source>
</evidence>
<accession>A0A1S3J531</accession>
<keyword evidence="3" id="KW-0472">Membrane</keyword>
<dbReference type="GO" id="GO:0004301">
    <property type="term" value="F:epoxide hydrolase activity"/>
    <property type="evidence" value="ECO:0007669"/>
    <property type="project" value="UniProtKB-ARBA"/>
</dbReference>
<dbReference type="Proteomes" id="UP000085678">
    <property type="component" value="Unplaced"/>
</dbReference>
<dbReference type="InterPro" id="IPR000073">
    <property type="entry name" value="AB_hydrolase_1"/>
</dbReference>
<keyword evidence="5" id="KW-1185">Reference proteome</keyword>
<keyword evidence="1 6" id="KW-0378">Hydrolase</keyword>
<feature type="domain" description="AB hydrolase-1" evidence="4">
    <location>
        <begin position="86"/>
        <end position="194"/>
    </location>
</feature>
<dbReference type="SUPFAM" id="SSF53474">
    <property type="entry name" value="alpha/beta-Hydrolases"/>
    <property type="match status" value="1"/>
</dbReference>
<organism evidence="5 6">
    <name type="scientific">Lingula anatina</name>
    <name type="common">Brachiopod</name>
    <name type="synonym">Lingula unguis</name>
    <dbReference type="NCBI Taxonomy" id="7574"/>
    <lineage>
        <taxon>Eukaryota</taxon>
        <taxon>Metazoa</taxon>
        <taxon>Spiralia</taxon>
        <taxon>Lophotrochozoa</taxon>
        <taxon>Brachiopoda</taxon>
        <taxon>Linguliformea</taxon>
        <taxon>Lingulata</taxon>
        <taxon>Lingulida</taxon>
        <taxon>Linguloidea</taxon>
        <taxon>Lingulidae</taxon>
        <taxon>Lingula</taxon>
    </lineage>
</organism>
<reference evidence="6" key="1">
    <citation type="submission" date="2025-08" db="UniProtKB">
        <authorList>
            <consortium name="RefSeq"/>
        </authorList>
    </citation>
    <scope>IDENTIFICATION</scope>
    <source>
        <tissue evidence="6">Gonads</tissue>
    </source>
</reference>
<dbReference type="OrthoDB" id="408373at2759"/>
<gene>
    <name evidence="6" type="primary">LOC106169831</name>
</gene>